<dbReference type="SUPFAM" id="SSF57667">
    <property type="entry name" value="beta-beta-alpha zinc fingers"/>
    <property type="match status" value="1"/>
</dbReference>
<dbReference type="PROSITE" id="PS00028">
    <property type="entry name" value="ZINC_FINGER_C2H2_1"/>
    <property type="match status" value="2"/>
</dbReference>
<evidence type="ECO:0000313" key="5">
    <source>
        <dbReference type="Proteomes" id="UP000245884"/>
    </source>
</evidence>
<dbReference type="AlphaFoldDB" id="A0A316UWJ4"/>
<evidence type="ECO:0000259" key="3">
    <source>
        <dbReference type="PROSITE" id="PS50157"/>
    </source>
</evidence>
<accession>A0A316UWJ4</accession>
<dbReference type="EMBL" id="KZ819663">
    <property type="protein sequence ID" value="PWN29659.1"/>
    <property type="molecule type" value="Genomic_DNA"/>
</dbReference>
<dbReference type="SMART" id="SM00355">
    <property type="entry name" value="ZnF_C2H2"/>
    <property type="match status" value="2"/>
</dbReference>
<evidence type="ECO:0000256" key="1">
    <source>
        <dbReference type="PROSITE-ProRule" id="PRU00042"/>
    </source>
</evidence>
<evidence type="ECO:0000256" key="2">
    <source>
        <dbReference type="SAM" id="MobiDB-lite"/>
    </source>
</evidence>
<dbReference type="GO" id="GO:0016787">
    <property type="term" value="F:hydrolase activity"/>
    <property type="evidence" value="ECO:0007669"/>
    <property type="project" value="UniProtKB-KW"/>
</dbReference>
<evidence type="ECO:0000313" key="4">
    <source>
        <dbReference type="EMBL" id="PWN29659.1"/>
    </source>
</evidence>
<dbReference type="InterPro" id="IPR013087">
    <property type="entry name" value="Znf_C2H2_type"/>
</dbReference>
<dbReference type="GO" id="GO:0008270">
    <property type="term" value="F:zinc ion binding"/>
    <property type="evidence" value="ECO:0007669"/>
    <property type="project" value="UniProtKB-KW"/>
</dbReference>
<feature type="region of interest" description="Disordered" evidence="2">
    <location>
        <begin position="346"/>
        <end position="371"/>
    </location>
</feature>
<gene>
    <name evidence="4" type="ORF">BDZ90DRAFT_225938</name>
</gene>
<dbReference type="InterPro" id="IPR000073">
    <property type="entry name" value="AB_hydrolase_1"/>
</dbReference>
<dbReference type="Pfam" id="PF00096">
    <property type="entry name" value="zf-C2H2"/>
    <property type="match status" value="2"/>
</dbReference>
<dbReference type="Gene3D" id="3.30.160.60">
    <property type="entry name" value="Classic Zinc Finger"/>
    <property type="match status" value="2"/>
</dbReference>
<keyword evidence="5" id="KW-1185">Reference proteome</keyword>
<feature type="compositionally biased region" description="Polar residues" evidence="2">
    <location>
        <begin position="640"/>
        <end position="663"/>
    </location>
</feature>
<sequence>MGLSGIMEDWSPLVEELGLSRRVLIFDHRGIGKSTVPEDWDYDLSFDIMADDLLSLLAELGPAWKTVDMLGFSMGGHILQHLVTREGTSVTSRGIVDTGKEGIAVRKLILAATMTKMPRGDLNLDQMQQEANKIENNEQRKQWTIEELLKYQYDADSLAASQALRERLLLRISVSSVTRRPQQIVGVQAMAISQVRLTESDLSKIPASVPVLVIHGKKDRMVHYAESEKHAGWIKHAKRVDLSDGSKEAKEGHYGHFWYDYFGADYWARKINGWLDEKDQKRGPDQLINSLLLTTTTITLRTPPPTFDALTPPDKGLASALNLQPRPAETLCDAWTAIQDAFSSTASPFESPLGVSSIGSPNSSRDFDESPLLPFDSDFTVGQATSDKSLANFPLFETTTPAQLPYQQQQQQQQQPPGYTTEYEDWQQILHQLYLKHQAEQQAASAVADPQSANQTLIGQFANPSSCPLEATKMGSTFASLADIAPANKPWELPFATADLTRGKSMAESVVSSQESLNGKSSPSATTDFVFSDIGTPFSSQGSAVSPANGTESISQLADIFVREYARTRNSEDTTVLLRALNVAGIAVSDNVLADVGVSSPEVTSTSVASPTKEDFTTYSENGSASSIFDHYFVGHLPHQQQQSYSPPATDVSASKMRSSAQHTAKHSALGGTTPPLQHHGDAHAHFINGKRLFECDVCHKTFDRAFNMKTHRTIHEDTREYPFTCPFADCGKAFARKADCNRHTKSVHLKRGERLNTGPARADLG</sequence>
<keyword evidence="1" id="KW-0863">Zinc-finger</keyword>
<dbReference type="OrthoDB" id="8119704at2759"/>
<dbReference type="PANTHER" id="PTHR43433:SF5">
    <property type="entry name" value="AB HYDROLASE-1 DOMAIN-CONTAINING PROTEIN"/>
    <property type="match status" value="1"/>
</dbReference>
<dbReference type="STRING" id="1569628.A0A316UWJ4"/>
<dbReference type="Gene3D" id="3.40.50.1820">
    <property type="entry name" value="alpha/beta hydrolase"/>
    <property type="match status" value="1"/>
</dbReference>
<dbReference type="Proteomes" id="UP000245884">
    <property type="component" value="Unassembled WGS sequence"/>
</dbReference>
<organism evidence="4 5">
    <name type="scientific">Jaminaea rosea</name>
    <dbReference type="NCBI Taxonomy" id="1569628"/>
    <lineage>
        <taxon>Eukaryota</taxon>
        <taxon>Fungi</taxon>
        <taxon>Dikarya</taxon>
        <taxon>Basidiomycota</taxon>
        <taxon>Ustilaginomycotina</taxon>
        <taxon>Exobasidiomycetes</taxon>
        <taxon>Microstromatales</taxon>
        <taxon>Microstromatales incertae sedis</taxon>
        <taxon>Jaminaea</taxon>
    </lineage>
</organism>
<dbReference type="PROSITE" id="PS50157">
    <property type="entry name" value="ZINC_FINGER_C2H2_2"/>
    <property type="match status" value="2"/>
</dbReference>
<keyword evidence="1" id="KW-0479">Metal-binding</keyword>
<keyword evidence="4" id="KW-0378">Hydrolase</keyword>
<protein>
    <submittedName>
        <fullName evidence="4">Alpha/beta-hydrolase</fullName>
    </submittedName>
</protein>
<feature type="domain" description="C2H2-type" evidence="3">
    <location>
        <begin position="694"/>
        <end position="721"/>
    </location>
</feature>
<name>A0A316UWJ4_9BASI</name>
<dbReference type="GeneID" id="37026509"/>
<dbReference type="SUPFAM" id="SSF53474">
    <property type="entry name" value="alpha/beta-Hydrolases"/>
    <property type="match status" value="1"/>
</dbReference>
<feature type="region of interest" description="Disordered" evidence="2">
    <location>
        <begin position="401"/>
        <end position="420"/>
    </location>
</feature>
<dbReference type="Pfam" id="PF00561">
    <property type="entry name" value="Abhydrolase_1"/>
    <property type="match status" value="1"/>
</dbReference>
<dbReference type="RefSeq" id="XP_025364271.1">
    <property type="nucleotide sequence ID" value="XM_025504686.1"/>
</dbReference>
<keyword evidence="1" id="KW-0862">Zinc</keyword>
<dbReference type="InterPro" id="IPR036236">
    <property type="entry name" value="Znf_C2H2_sf"/>
</dbReference>
<feature type="region of interest" description="Disordered" evidence="2">
    <location>
        <begin position="640"/>
        <end position="682"/>
    </location>
</feature>
<dbReference type="PANTHER" id="PTHR43433">
    <property type="entry name" value="HYDROLASE, ALPHA/BETA FOLD FAMILY PROTEIN"/>
    <property type="match status" value="1"/>
</dbReference>
<proteinExistence type="predicted"/>
<dbReference type="InterPro" id="IPR029058">
    <property type="entry name" value="AB_hydrolase_fold"/>
</dbReference>
<feature type="domain" description="C2H2-type" evidence="3">
    <location>
        <begin position="724"/>
        <end position="754"/>
    </location>
</feature>
<dbReference type="InterPro" id="IPR050471">
    <property type="entry name" value="AB_hydrolase"/>
</dbReference>
<reference evidence="4 5" key="1">
    <citation type="journal article" date="2018" name="Mol. Biol. Evol.">
        <title>Broad Genomic Sampling Reveals a Smut Pathogenic Ancestry of the Fungal Clade Ustilaginomycotina.</title>
        <authorList>
            <person name="Kijpornyongpan T."/>
            <person name="Mondo S.J."/>
            <person name="Barry K."/>
            <person name="Sandor L."/>
            <person name="Lee J."/>
            <person name="Lipzen A."/>
            <person name="Pangilinan J."/>
            <person name="LaButti K."/>
            <person name="Hainaut M."/>
            <person name="Henrissat B."/>
            <person name="Grigoriev I.V."/>
            <person name="Spatafora J.W."/>
            <person name="Aime M.C."/>
        </authorList>
    </citation>
    <scope>NUCLEOTIDE SEQUENCE [LARGE SCALE GENOMIC DNA]</scope>
    <source>
        <strain evidence="4 5">MCA 5214</strain>
    </source>
</reference>